<protein>
    <recommendedName>
        <fullName evidence="6">Ribonuclease VapC</fullName>
        <shortName evidence="6">RNase VapC</shortName>
        <ecNumber evidence="6">3.1.-.-</ecNumber>
    </recommendedName>
    <alternativeName>
        <fullName evidence="6">Putative toxin VapC</fullName>
    </alternativeName>
</protein>
<dbReference type="InterPro" id="IPR051619">
    <property type="entry name" value="TypeII_TA_RNase_PINc/VapC"/>
</dbReference>
<evidence type="ECO:0000313" key="8">
    <source>
        <dbReference type="EMBL" id="PSN82164.1"/>
    </source>
</evidence>
<keyword evidence="3 6" id="KW-0479">Metal-binding</keyword>
<dbReference type="GO" id="GO:0016787">
    <property type="term" value="F:hydrolase activity"/>
    <property type="evidence" value="ECO:0007669"/>
    <property type="project" value="UniProtKB-KW"/>
</dbReference>
<evidence type="ECO:0000256" key="1">
    <source>
        <dbReference type="ARBA" id="ARBA00022649"/>
    </source>
</evidence>
<dbReference type="EMBL" id="NEXE01000383">
    <property type="protein sequence ID" value="PSN82164.1"/>
    <property type="molecule type" value="Genomic_DNA"/>
</dbReference>
<evidence type="ECO:0000256" key="3">
    <source>
        <dbReference type="ARBA" id="ARBA00022723"/>
    </source>
</evidence>
<dbReference type="Pfam" id="PF01850">
    <property type="entry name" value="PIN"/>
    <property type="match status" value="1"/>
</dbReference>
<dbReference type="SUPFAM" id="SSF88723">
    <property type="entry name" value="PIN domain-like"/>
    <property type="match status" value="1"/>
</dbReference>
<gene>
    <name evidence="6" type="primary">vapC</name>
    <name evidence="8" type="ORF">B9Q03_14530</name>
</gene>
<dbReference type="PANTHER" id="PTHR35901">
    <property type="entry name" value="RIBONUCLEASE VAPC3"/>
    <property type="match status" value="1"/>
</dbReference>
<dbReference type="InterPro" id="IPR044153">
    <property type="entry name" value="PIN_Pae0151-like"/>
</dbReference>
<dbReference type="GO" id="GO:0004540">
    <property type="term" value="F:RNA nuclease activity"/>
    <property type="evidence" value="ECO:0007669"/>
    <property type="project" value="InterPro"/>
</dbReference>
<name>A0A2R6A721_9ARCH</name>
<dbReference type="InterPro" id="IPR022907">
    <property type="entry name" value="VapC_family"/>
</dbReference>
<comment type="caution">
    <text evidence="8">The sequence shown here is derived from an EMBL/GenBank/DDBJ whole genome shotgun (WGS) entry which is preliminary data.</text>
</comment>
<evidence type="ECO:0000256" key="5">
    <source>
        <dbReference type="ARBA" id="ARBA00022842"/>
    </source>
</evidence>
<evidence type="ECO:0000259" key="7">
    <source>
        <dbReference type="Pfam" id="PF01850"/>
    </source>
</evidence>
<dbReference type="Gene3D" id="3.40.50.1010">
    <property type="entry name" value="5'-nuclease"/>
    <property type="match status" value="1"/>
</dbReference>
<dbReference type="InterPro" id="IPR029060">
    <property type="entry name" value="PIN-like_dom_sf"/>
</dbReference>
<keyword evidence="2 6" id="KW-0540">Nuclease</keyword>
<dbReference type="CDD" id="cd09873">
    <property type="entry name" value="PIN_Pae0151-like"/>
    <property type="match status" value="1"/>
</dbReference>
<accession>A0A2R6A721</accession>
<evidence type="ECO:0000313" key="9">
    <source>
        <dbReference type="Proteomes" id="UP000240322"/>
    </source>
</evidence>
<keyword evidence="5 6" id="KW-0460">Magnesium</keyword>
<evidence type="ECO:0000256" key="2">
    <source>
        <dbReference type="ARBA" id="ARBA00022722"/>
    </source>
</evidence>
<keyword evidence="1 6" id="KW-1277">Toxin-antitoxin system</keyword>
<feature type="domain" description="PIN" evidence="7">
    <location>
        <begin position="3"/>
        <end position="121"/>
    </location>
</feature>
<sequence length="131" mass="14647">MRVIDSSVFVKYLSREKGFEHAAKLIEEGGVSFELALKETANALWKKVILKELPESVALEIVNDLASDPPFLLADQKKHLLEAFKIAVKHGLTVYDTLFIALAQAENLELVTADEKQFKVALKEKVRAIIV</sequence>
<organism evidence="8 9">
    <name type="scientific">Candidatus Marsarchaeota G2 archaeon OSP_D</name>
    <dbReference type="NCBI Taxonomy" id="1978157"/>
    <lineage>
        <taxon>Archaea</taxon>
        <taxon>Candidatus Marsarchaeota</taxon>
        <taxon>Candidatus Marsarchaeota group 2</taxon>
    </lineage>
</organism>
<dbReference type="GO" id="GO:0090729">
    <property type="term" value="F:toxin activity"/>
    <property type="evidence" value="ECO:0007669"/>
    <property type="project" value="UniProtKB-KW"/>
</dbReference>
<keyword evidence="6" id="KW-0800">Toxin</keyword>
<feature type="binding site" evidence="6">
    <location>
        <position position="5"/>
    </location>
    <ligand>
        <name>Mg(2+)</name>
        <dbReference type="ChEBI" id="CHEBI:18420"/>
    </ligand>
</feature>
<dbReference type="Proteomes" id="UP000240322">
    <property type="component" value="Unassembled WGS sequence"/>
</dbReference>
<dbReference type="EC" id="3.1.-.-" evidence="6"/>
<comment type="similarity">
    <text evidence="6">Belongs to the PINc/VapC protein family.</text>
</comment>
<evidence type="ECO:0000256" key="6">
    <source>
        <dbReference type="HAMAP-Rule" id="MF_00265"/>
    </source>
</evidence>
<evidence type="ECO:0000256" key="4">
    <source>
        <dbReference type="ARBA" id="ARBA00022801"/>
    </source>
</evidence>
<comment type="function">
    <text evidence="6">Toxic component of a toxin-antitoxin (TA) system. An RNase.</text>
</comment>
<dbReference type="InterPro" id="IPR002716">
    <property type="entry name" value="PIN_dom"/>
</dbReference>
<dbReference type="HAMAP" id="MF_00265">
    <property type="entry name" value="VapC_Nob1"/>
    <property type="match status" value="1"/>
</dbReference>
<keyword evidence="4 6" id="KW-0378">Hydrolase</keyword>
<reference evidence="8 9" key="1">
    <citation type="submission" date="2017-04" db="EMBL/GenBank/DDBJ databases">
        <title>Novel microbial lineages endemic to geothermal iron-oxide mats fill important gaps in the evolutionary history of Archaea.</title>
        <authorList>
            <person name="Jay Z.J."/>
            <person name="Beam J.P."/>
            <person name="Dlakic M."/>
            <person name="Rusch D.B."/>
            <person name="Kozubal M.A."/>
            <person name="Inskeep W.P."/>
        </authorList>
    </citation>
    <scope>NUCLEOTIDE SEQUENCE [LARGE SCALE GENOMIC DNA]</scope>
    <source>
        <strain evidence="8">OSP_D</strain>
    </source>
</reference>
<dbReference type="GO" id="GO:0000287">
    <property type="term" value="F:magnesium ion binding"/>
    <property type="evidence" value="ECO:0007669"/>
    <property type="project" value="UniProtKB-UniRule"/>
</dbReference>
<dbReference type="PANTHER" id="PTHR35901:SF1">
    <property type="entry name" value="EXONUCLEASE VAPC9"/>
    <property type="match status" value="1"/>
</dbReference>
<comment type="cofactor">
    <cofactor evidence="6">
        <name>Mg(2+)</name>
        <dbReference type="ChEBI" id="CHEBI:18420"/>
    </cofactor>
</comment>
<dbReference type="AlphaFoldDB" id="A0A2R6A721"/>
<proteinExistence type="inferred from homology"/>
<feature type="binding site" evidence="6">
    <location>
        <position position="96"/>
    </location>
    <ligand>
        <name>Mg(2+)</name>
        <dbReference type="ChEBI" id="CHEBI:18420"/>
    </ligand>
</feature>